<evidence type="ECO:0000313" key="1">
    <source>
        <dbReference type="EMBL" id="CAJ0589738.1"/>
    </source>
</evidence>
<dbReference type="AlphaFoldDB" id="A0AA36DNJ7"/>
<organism evidence="1 2">
    <name type="scientific">Cylicocyclus nassatus</name>
    <name type="common">Nematode worm</name>
    <dbReference type="NCBI Taxonomy" id="53992"/>
    <lineage>
        <taxon>Eukaryota</taxon>
        <taxon>Metazoa</taxon>
        <taxon>Ecdysozoa</taxon>
        <taxon>Nematoda</taxon>
        <taxon>Chromadorea</taxon>
        <taxon>Rhabditida</taxon>
        <taxon>Rhabditina</taxon>
        <taxon>Rhabditomorpha</taxon>
        <taxon>Strongyloidea</taxon>
        <taxon>Strongylidae</taxon>
        <taxon>Cylicocyclus</taxon>
    </lineage>
</organism>
<accession>A0AA36DNJ7</accession>
<comment type="caution">
    <text evidence="1">The sequence shown here is derived from an EMBL/GenBank/DDBJ whole genome shotgun (WGS) entry which is preliminary data.</text>
</comment>
<dbReference type="EMBL" id="CATQJL010000001">
    <property type="protein sequence ID" value="CAJ0589738.1"/>
    <property type="molecule type" value="Genomic_DNA"/>
</dbReference>
<sequence length="215" mass="24863">MPKKGAMTGNSATVDPVKINQIVRCIECSYVNVDFKLIKELLGIADLTVNIPGYIHILEQPSETLHVLRVIATITGIDLNLSNNGCSKTGWFGRVPCTEDQYRHRRVSLNEVYKKLAPTRPRNEQEFFRNFLTMLFVQKDIAEHKEHLCDFLTDFVELTLRANNLAIPEDFREKKAQEIKTFILEFHKIAEDEDKRKVKQDETHLVEKVNPTCYD</sequence>
<name>A0AA36DNJ7_CYLNA</name>
<evidence type="ECO:0000313" key="2">
    <source>
        <dbReference type="Proteomes" id="UP001176961"/>
    </source>
</evidence>
<keyword evidence="2" id="KW-1185">Reference proteome</keyword>
<protein>
    <submittedName>
        <fullName evidence="1">Uncharacterized protein</fullName>
    </submittedName>
</protein>
<reference evidence="1" key="1">
    <citation type="submission" date="2023-07" db="EMBL/GenBank/DDBJ databases">
        <authorList>
            <consortium name="CYATHOMIX"/>
        </authorList>
    </citation>
    <scope>NUCLEOTIDE SEQUENCE</scope>
    <source>
        <strain evidence="1">N/A</strain>
    </source>
</reference>
<gene>
    <name evidence="1" type="ORF">CYNAS_LOCUS1721</name>
</gene>
<dbReference type="Proteomes" id="UP001176961">
    <property type="component" value="Unassembled WGS sequence"/>
</dbReference>
<proteinExistence type="predicted"/>